<sequence>MDEEVPDSDAEEYLPMQPLVQAVPFTPASVALTDAISPFSVAKAVASTQDPISSSSNVRPPRPRPKPTYKGAPGHPSNLADTSVIESFSDTVPSSLSDRVKTRRRGGKALALSPSSSGRPAVTSDVIEIESSDDELNANLDFKAASIKKQVPEAVITTSSSISRPSSHQHTPYLPTTVPFPSPLPPSDPFPQSTGTSRYVLAHDLDREGAIPPIATLSAAGDTSFEVDSSPGRRKATTRPRPKPKPKKPKPPAPLQHDELRYDFGAVGSDTRVMPPPLVPRTSPTATAAPPVAGPSTGLAPGPLPDLVDSMVAPPSKPAKKRKKQTGDEGEKEKPAKKPRAKKVKKDVEGEEGGGGKPKKNGKGKEKEKEEFKSAEFITEEDDDDPLPRGGVLAPALPSLMDGVLGGFSGDKPISVISIPDSQADDELAPLLVGEKRKRAAESAEEVAAGRRRKNVDTAAEKSKKKPAHKTAKALVVLSEDEEDDAGGGSSARADDVDSNAVNTAPPLQANSNEETGKGATSANKSKKAPSTDATVDRTKKKVPSKRAKGMAVLSDDEEDDTGGATVPHSLADSSIKPRTPSQTYSNEGHELTPVQGKSVKKKQAAKKKAVSDSEEDGDFQDKLDQNSPPRPSSKQEESTTFNSTAIPKQKDVSETPKPLYASLSSRYTIASRTKSTPMAELIRRVSSRPGSPFPPVAPRARPPSLGGASGSGTPTASYSPYNKFSRSALSKIAPLHPNRRTPPPPLPPPPPKPKTKKEKEREERWEEEMIEDIGGWEEWKSLSEQEQKAAKRAKWARELEGYDD</sequence>
<protein>
    <submittedName>
        <fullName evidence="2">Uncharacterized protein</fullName>
    </submittedName>
</protein>
<evidence type="ECO:0000313" key="2">
    <source>
        <dbReference type="EMBL" id="KAJ7104000.1"/>
    </source>
</evidence>
<evidence type="ECO:0000313" key="3">
    <source>
        <dbReference type="Proteomes" id="UP001222325"/>
    </source>
</evidence>
<comment type="caution">
    <text evidence="2">The sequence shown here is derived from an EMBL/GenBank/DDBJ whole genome shotgun (WGS) entry which is preliminary data.</text>
</comment>
<feature type="compositionally biased region" description="Low complexity" evidence="1">
    <location>
        <begin position="703"/>
        <end position="721"/>
    </location>
</feature>
<feature type="compositionally biased region" description="Basic and acidic residues" evidence="1">
    <location>
        <begin position="363"/>
        <end position="374"/>
    </location>
</feature>
<feature type="region of interest" description="Disordered" evidence="1">
    <location>
        <begin position="158"/>
        <end position="394"/>
    </location>
</feature>
<feature type="compositionally biased region" description="Low complexity" evidence="1">
    <location>
        <begin position="282"/>
        <end position="298"/>
    </location>
</feature>
<feature type="compositionally biased region" description="Basic residues" evidence="1">
    <location>
        <begin position="232"/>
        <end position="250"/>
    </location>
</feature>
<keyword evidence="3" id="KW-1185">Reference proteome</keyword>
<accession>A0AAD6UIC3</accession>
<feature type="compositionally biased region" description="Pro residues" evidence="1">
    <location>
        <begin position="692"/>
        <end position="702"/>
    </location>
</feature>
<feature type="compositionally biased region" description="Pro residues" evidence="1">
    <location>
        <begin position="178"/>
        <end position="189"/>
    </location>
</feature>
<evidence type="ECO:0000256" key="1">
    <source>
        <dbReference type="SAM" id="MobiDB-lite"/>
    </source>
</evidence>
<proteinExistence type="predicted"/>
<gene>
    <name evidence="2" type="ORF">B0H15DRAFT_808021</name>
</gene>
<feature type="compositionally biased region" description="Basic residues" evidence="1">
    <location>
        <begin position="463"/>
        <end position="472"/>
    </location>
</feature>
<feature type="compositionally biased region" description="Polar residues" evidence="1">
    <location>
        <begin position="663"/>
        <end position="677"/>
    </location>
</feature>
<dbReference type="AlphaFoldDB" id="A0AAD6UIC3"/>
<reference evidence="2" key="1">
    <citation type="submission" date="2023-03" db="EMBL/GenBank/DDBJ databases">
        <title>Massive genome expansion in bonnet fungi (Mycena s.s.) driven by repeated elements and novel gene families across ecological guilds.</title>
        <authorList>
            <consortium name="Lawrence Berkeley National Laboratory"/>
            <person name="Harder C.B."/>
            <person name="Miyauchi S."/>
            <person name="Viragh M."/>
            <person name="Kuo A."/>
            <person name="Thoen E."/>
            <person name="Andreopoulos B."/>
            <person name="Lu D."/>
            <person name="Skrede I."/>
            <person name="Drula E."/>
            <person name="Henrissat B."/>
            <person name="Morin E."/>
            <person name="Kohler A."/>
            <person name="Barry K."/>
            <person name="LaButti K."/>
            <person name="Morin E."/>
            <person name="Salamov A."/>
            <person name="Lipzen A."/>
            <person name="Mereny Z."/>
            <person name="Hegedus B."/>
            <person name="Baldrian P."/>
            <person name="Stursova M."/>
            <person name="Weitz H."/>
            <person name="Taylor A."/>
            <person name="Grigoriev I.V."/>
            <person name="Nagy L.G."/>
            <person name="Martin F."/>
            <person name="Kauserud H."/>
        </authorList>
    </citation>
    <scope>NUCLEOTIDE SEQUENCE</scope>
    <source>
        <strain evidence="2">CBHHK173m</strain>
    </source>
</reference>
<feature type="compositionally biased region" description="Basic residues" evidence="1">
    <location>
        <begin position="599"/>
        <end position="609"/>
    </location>
</feature>
<feature type="compositionally biased region" description="Basic residues" evidence="1">
    <location>
        <begin position="539"/>
        <end position="549"/>
    </location>
</feature>
<feature type="compositionally biased region" description="Polar residues" evidence="1">
    <location>
        <begin position="79"/>
        <end position="97"/>
    </location>
</feature>
<feature type="region of interest" description="Disordered" evidence="1">
    <location>
        <begin position="437"/>
        <end position="768"/>
    </location>
</feature>
<feature type="compositionally biased region" description="Basic and acidic residues" evidence="1">
    <location>
        <begin position="325"/>
        <end position="336"/>
    </location>
</feature>
<feature type="compositionally biased region" description="Pro residues" evidence="1">
    <location>
        <begin position="741"/>
        <end position="753"/>
    </location>
</feature>
<feature type="compositionally biased region" description="Polar residues" evidence="1">
    <location>
        <begin position="509"/>
        <end position="524"/>
    </location>
</feature>
<name>A0AAD6UIC3_9AGAR</name>
<dbReference type="Proteomes" id="UP001222325">
    <property type="component" value="Unassembled WGS sequence"/>
</dbReference>
<organism evidence="2 3">
    <name type="scientific">Mycena belliarum</name>
    <dbReference type="NCBI Taxonomy" id="1033014"/>
    <lineage>
        <taxon>Eukaryota</taxon>
        <taxon>Fungi</taxon>
        <taxon>Dikarya</taxon>
        <taxon>Basidiomycota</taxon>
        <taxon>Agaricomycotina</taxon>
        <taxon>Agaricomycetes</taxon>
        <taxon>Agaricomycetidae</taxon>
        <taxon>Agaricales</taxon>
        <taxon>Marasmiineae</taxon>
        <taxon>Mycenaceae</taxon>
        <taxon>Mycena</taxon>
    </lineage>
</organism>
<dbReference type="EMBL" id="JARJCN010000001">
    <property type="protein sequence ID" value="KAJ7104000.1"/>
    <property type="molecule type" value="Genomic_DNA"/>
</dbReference>
<feature type="region of interest" description="Disordered" evidence="1">
    <location>
        <begin position="45"/>
        <end position="121"/>
    </location>
</feature>